<proteinExistence type="predicted"/>
<dbReference type="GO" id="GO:0003677">
    <property type="term" value="F:DNA binding"/>
    <property type="evidence" value="ECO:0007669"/>
    <property type="project" value="InterPro"/>
</dbReference>
<accession>A0A235BT13</accession>
<dbReference type="Proteomes" id="UP000215559">
    <property type="component" value="Unassembled WGS sequence"/>
</dbReference>
<organism evidence="2 3">
    <name type="scientific">candidate division WOR-3 bacterium JGI_Cruoil_03_51_56</name>
    <dbReference type="NCBI Taxonomy" id="1973747"/>
    <lineage>
        <taxon>Bacteria</taxon>
        <taxon>Bacteria division WOR-3</taxon>
    </lineage>
</organism>
<dbReference type="PANTHER" id="PTHR42785">
    <property type="entry name" value="DNA TOPOISOMERASE, TYPE IA, CORE"/>
    <property type="match status" value="1"/>
</dbReference>
<feature type="domain" description="DNA topoisomerase type IA zn finger" evidence="1">
    <location>
        <begin position="4"/>
        <end position="40"/>
    </location>
</feature>
<dbReference type="InterPro" id="IPR000380">
    <property type="entry name" value="Topo_IA"/>
</dbReference>
<dbReference type="GO" id="GO:0003917">
    <property type="term" value="F:DNA topoisomerase type I (single strand cut, ATP-independent) activity"/>
    <property type="evidence" value="ECO:0007669"/>
    <property type="project" value="InterPro"/>
</dbReference>
<dbReference type="AlphaFoldDB" id="A0A235BT13"/>
<gene>
    <name evidence="2" type="ORF">CH330_05245</name>
</gene>
<dbReference type="GO" id="GO:0005694">
    <property type="term" value="C:chromosome"/>
    <property type="evidence" value="ECO:0007669"/>
    <property type="project" value="InterPro"/>
</dbReference>
<name>A0A235BT13_UNCW3</name>
<feature type="domain" description="DNA topoisomerase type IA zn finger" evidence="1">
    <location>
        <begin position="47"/>
        <end position="83"/>
    </location>
</feature>
<protein>
    <recommendedName>
        <fullName evidence="1">DNA topoisomerase type IA zn finger domain-containing protein</fullName>
    </recommendedName>
</protein>
<dbReference type="PANTHER" id="PTHR42785:SF1">
    <property type="entry name" value="DNA TOPOISOMERASE"/>
    <property type="match status" value="1"/>
</dbReference>
<evidence type="ECO:0000313" key="2">
    <source>
        <dbReference type="EMBL" id="OYD15640.1"/>
    </source>
</evidence>
<dbReference type="Gene3D" id="3.30.65.10">
    <property type="entry name" value="Bacterial Topoisomerase I, domain 1"/>
    <property type="match status" value="2"/>
</dbReference>
<evidence type="ECO:0000259" key="1">
    <source>
        <dbReference type="Pfam" id="PF01396"/>
    </source>
</evidence>
<dbReference type="Pfam" id="PF01396">
    <property type="entry name" value="Zn_ribbon_Top1"/>
    <property type="match status" value="2"/>
</dbReference>
<sequence length="90" mass="10327">MLEEKCPICGKPLVERYGRYGKFIACSGYPECKYIKKTKAEVQVLEEKCPICGKPLVERHGRYGKFIACSGYPKCRYTRKVRKSGTVDKK</sequence>
<reference evidence="2 3" key="1">
    <citation type="submission" date="2017-07" db="EMBL/GenBank/DDBJ databases">
        <title>Recovery of genomes from metagenomes via a dereplication, aggregation, and scoring strategy.</title>
        <authorList>
            <person name="Sieber C.M."/>
            <person name="Probst A.J."/>
            <person name="Sharrar A."/>
            <person name="Thomas B.C."/>
            <person name="Hess M."/>
            <person name="Tringe S.G."/>
            <person name="Banfield J.F."/>
        </authorList>
    </citation>
    <scope>NUCLEOTIDE SEQUENCE [LARGE SCALE GENOMIC DNA]</scope>
    <source>
        <strain evidence="2">JGI_Cruoil_03_51_56</strain>
    </source>
</reference>
<dbReference type="GO" id="GO:0006265">
    <property type="term" value="P:DNA topological change"/>
    <property type="evidence" value="ECO:0007669"/>
    <property type="project" value="InterPro"/>
</dbReference>
<dbReference type="InterPro" id="IPR013498">
    <property type="entry name" value="Topo_IA_Znf"/>
</dbReference>
<dbReference type="EMBL" id="NOZP01000090">
    <property type="protein sequence ID" value="OYD15640.1"/>
    <property type="molecule type" value="Genomic_DNA"/>
</dbReference>
<comment type="caution">
    <text evidence="2">The sequence shown here is derived from an EMBL/GenBank/DDBJ whole genome shotgun (WGS) entry which is preliminary data.</text>
</comment>
<evidence type="ECO:0000313" key="3">
    <source>
        <dbReference type="Proteomes" id="UP000215559"/>
    </source>
</evidence>
<dbReference type="SUPFAM" id="SSF57783">
    <property type="entry name" value="Zinc beta-ribbon"/>
    <property type="match status" value="2"/>
</dbReference>